<comment type="pathway">
    <text evidence="1 11">Pyrimidine metabolism; CTP biosynthesis via de novo pathway; CTP from UDP: step 2/2.</text>
</comment>
<sequence>MKQTKYIFVTGGVLSSLGKGIAAASIATLLKNSGLKVSILKADPYINVDPGTMSPFEHGEVFVTDDGAETDLDLGHYERFLDESLSQDNNFTTGRVYQSVIEKERRGEYLGKTIQVIPHIVGEIKDRIKKAGEGKDILIVEIGGTVGDIEGLPFLEAIRALRLEVGKNNAMNIHLTLVPFIKAAGELKTKPTQHSVGELRRIGISPDMIICRSEKALDRDLKDKIAISCGVEKNCVIESVDAASIYQIPLNFLKQDILSPIAEILDLKNLKPNMENWDSLVKRVIAPSNEVKIAFVGKYVDLKESYKSLTEAIIHAGAALDTKVELKWVDSEKLENMESAEVFKDVSGILVAGGFGYRGVEGKIKAIQYARENKIPFLGICLGMQLALVEFARNVLKLKDANSSEFDEKCQNPVVYLIDEFMDTNGEKQIRTAKTPLGGTMRLGAYKCDIKEKSLLAKVYNEAKSVKERHRHRYEANPKYRADFEKHGLIVSGESKGLIEAVELNCHPFFLAVQFHPEFTSRLEHVNPVIYGFIKAAINYEDN</sequence>
<proteinExistence type="inferred from homology"/>
<feature type="binding site" evidence="11">
    <location>
        <position position="73"/>
    </location>
    <ligand>
        <name>Mg(2+)</name>
        <dbReference type="ChEBI" id="CHEBI:18420"/>
    </ligand>
</feature>
<reference evidence="16" key="2">
    <citation type="submission" date="2018-05" db="EMBL/GenBank/DDBJ databases">
        <authorList>
            <consortium name="PulseNet: The National Subtyping Network for Foodborne Disease Surveillance"/>
            <person name="Tarr C.L."/>
            <person name="Trees E."/>
            <person name="Katz L.S."/>
            <person name="Carleton-Romer H.A."/>
            <person name="Stroika S."/>
            <person name="Kucerova Z."/>
            <person name="Roache K.F."/>
            <person name="Sabol A.L."/>
            <person name="Besser J."/>
            <person name="Gerner-Smidt P."/>
        </authorList>
    </citation>
    <scope>NUCLEOTIDE SEQUENCE</scope>
    <source>
        <strain evidence="16">PNUSAC001730</strain>
        <strain evidence="17">PNUSAC011450</strain>
    </source>
</reference>
<dbReference type="InterPro" id="IPR027417">
    <property type="entry name" value="P-loop_NTPase"/>
</dbReference>
<protein>
    <recommendedName>
        <fullName evidence="11">CTP synthase</fullName>
        <ecNumber evidence="11">6.3.4.2</ecNumber>
    </recommendedName>
    <alternativeName>
        <fullName evidence="11">Cytidine 5'-triphosphate synthase</fullName>
    </alternativeName>
    <alternativeName>
        <fullName evidence="11">Cytidine triphosphate synthetase</fullName>
        <shortName evidence="11">CTP synthetase</shortName>
        <shortName evidence="11">CTPS</shortName>
    </alternativeName>
    <alternativeName>
        <fullName evidence="11">UTP--ammonia ligase</fullName>
    </alternativeName>
</protein>
<dbReference type="PROSITE" id="PS51273">
    <property type="entry name" value="GATASE_TYPE_1"/>
    <property type="match status" value="1"/>
</dbReference>
<feature type="binding site" evidence="11">
    <location>
        <position position="224"/>
    </location>
    <ligand>
        <name>CTP</name>
        <dbReference type="ChEBI" id="CHEBI:37563"/>
        <note>allosteric inhibitor</note>
    </ligand>
</feature>
<dbReference type="Pfam" id="PF06418">
    <property type="entry name" value="CTP_synth_N"/>
    <property type="match status" value="1"/>
</dbReference>
<feature type="binding site" evidence="11">
    <location>
        <begin position="148"/>
        <end position="150"/>
    </location>
    <ligand>
        <name>CTP</name>
        <dbReference type="ChEBI" id="CHEBI:37563"/>
        <note>allosteric inhibitor</note>
    </ligand>
</feature>
<keyword evidence="7 11" id="KW-0460">Magnesium</keyword>
<dbReference type="GO" id="GO:0044210">
    <property type="term" value="P:'de novo' CTP biosynthetic process"/>
    <property type="evidence" value="ECO:0007669"/>
    <property type="project" value="UniProtKB-UniRule"/>
</dbReference>
<dbReference type="Gene3D" id="3.40.50.880">
    <property type="match status" value="1"/>
</dbReference>
<dbReference type="InterPro" id="IPR004468">
    <property type="entry name" value="CTP_synthase"/>
</dbReference>
<dbReference type="GO" id="GO:0003883">
    <property type="term" value="F:CTP synthase activity"/>
    <property type="evidence" value="ECO:0007669"/>
    <property type="project" value="UniProtKB-UniRule"/>
</dbReference>
<comment type="subunit">
    <text evidence="11">Homotetramer.</text>
</comment>
<dbReference type="UniPathway" id="UPA00159">
    <property type="reaction ID" value="UER00277"/>
</dbReference>
<evidence type="ECO:0000256" key="8">
    <source>
        <dbReference type="ARBA" id="ARBA00022962"/>
    </source>
</evidence>
<evidence type="ECO:0000256" key="11">
    <source>
        <dbReference type="HAMAP-Rule" id="MF_01227"/>
    </source>
</evidence>
<name>A0A5T0PZS5_CAMJU</name>
<reference evidence="14" key="1">
    <citation type="submission" date="2018-05" db="EMBL/GenBank/DDBJ databases">
        <authorList>
            <consortium name="NARMS: The National Antimicrobial Resistance Monitoring System"/>
        </authorList>
    </citation>
    <scope>NUCLEOTIDE SEQUENCE</scope>
    <source>
        <strain evidence="14">FSIS1607372</strain>
    </source>
</reference>
<dbReference type="NCBIfam" id="TIGR00337">
    <property type="entry name" value="PyrG"/>
    <property type="match status" value="1"/>
</dbReference>
<dbReference type="RefSeq" id="WP_002934195.1">
    <property type="nucleotide sequence ID" value="NZ_CAMRHJ010000021.1"/>
</dbReference>
<evidence type="ECO:0000313" key="15">
    <source>
        <dbReference type="EMBL" id="EAK8045755.1"/>
    </source>
</evidence>
<feature type="binding site" evidence="11">
    <location>
        <begin position="188"/>
        <end position="193"/>
    </location>
    <ligand>
        <name>CTP</name>
        <dbReference type="ChEBI" id="CHEBI:37563"/>
        <note>allosteric inhibitor</note>
    </ligand>
</feature>
<dbReference type="HAMAP" id="MF_01227">
    <property type="entry name" value="PyrG"/>
    <property type="match status" value="1"/>
</dbReference>
<feature type="active site" evidence="11">
    <location>
        <position position="518"/>
    </location>
</feature>
<evidence type="ECO:0000313" key="16">
    <source>
        <dbReference type="EMBL" id="EAL0748924.1"/>
    </source>
</evidence>
<feature type="binding site" evidence="11">
    <location>
        <position position="473"/>
    </location>
    <ligand>
        <name>L-glutamine</name>
        <dbReference type="ChEBI" id="CHEBI:58359"/>
    </ligand>
</feature>
<reference evidence="15" key="3">
    <citation type="submission" date="2019-04" db="EMBL/GenBank/DDBJ databases">
        <authorList>
            <person name="Ashton P.M."/>
            <person name="Dallman T."/>
            <person name="Nair S."/>
            <person name="De Pinna E."/>
            <person name="Peters T."/>
            <person name="Grant K."/>
        </authorList>
    </citation>
    <scope>NUCLEOTIDE SEQUENCE</scope>
    <source>
        <strain evidence="15">OXC2688</strain>
    </source>
</reference>
<keyword evidence="9 11" id="KW-0665">Pyrimidine biosynthesis</keyword>
<comment type="activity regulation">
    <text evidence="11">Allosterically activated by GTP, when glutamine is the substrate; GTP has no effect on the reaction when ammonia is the substrate. The allosteric effector GTP functions by stabilizing the protein conformation that binds the tetrahedral intermediate(s) formed during glutamine hydrolysis. Inhibited by the product CTP, via allosteric rather than competitive inhibition.</text>
</comment>
<dbReference type="NCBIfam" id="NF003792">
    <property type="entry name" value="PRK05380.1"/>
    <property type="match status" value="1"/>
</dbReference>
<dbReference type="PANTHER" id="PTHR11550">
    <property type="entry name" value="CTP SYNTHASE"/>
    <property type="match status" value="1"/>
</dbReference>
<feature type="active site" description="Nucleophile; for glutamine hydrolysis" evidence="11">
    <location>
        <position position="381"/>
    </location>
</feature>
<evidence type="ECO:0000259" key="12">
    <source>
        <dbReference type="Pfam" id="PF00117"/>
    </source>
</evidence>
<feature type="binding site" evidence="11">
    <location>
        <position position="405"/>
    </location>
    <ligand>
        <name>L-glutamine</name>
        <dbReference type="ChEBI" id="CHEBI:58359"/>
    </ligand>
</feature>
<evidence type="ECO:0000256" key="3">
    <source>
        <dbReference type="ARBA" id="ARBA00022598"/>
    </source>
</evidence>
<keyword evidence="3 11" id="KW-0436">Ligase</keyword>
<accession>A0A5T0PZS5</accession>
<feature type="binding site" evidence="11">
    <location>
        <position position="354"/>
    </location>
    <ligand>
        <name>L-glutamine</name>
        <dbReference type="ChEBI" id="CHEBI:58359"/>
    </ligand>
</feature>
<evidence type="ECO:0000256" key="5">
    <source>
        <dbReference type="ARBA" id="ARBA00022741"/>
    </source>
</evidence>
<feature type="binding site" evidence="11">
    <location>
        <begin position="16"/>
        <end position="21"/>
    </location>
    <ligand>
        <name>ATP</name>
        <dbReference type="ChEBI" id="CHEBI:30616"/>
    </ligand>
</feature>
<feature type="binding site" evidence="11">
    <location>
        <position position="15"/>
    </location>
    <ligand>
        <name>CTP</name>
        <dbReference type="ChEBI" id="CHEBI:37563"/>
        <note>allosteric inhibitor</note>
    </ligand>
</feature>
<comment type="caution">
    <text evidence="14">The sequence shown here is derived from an EMBL/GenBank/DDBJ whole genome shotgun (WGS) entry which is preliminary data.</text>
</comment>
<dbReference type="EMBL" id="AAKDDM010000002">
    <property type="protein sequence ID" value="ECQ8481587.1"/>
    <property type="molecule type" value="Genomic_DNA"/>
</dbReference>
<dbReference type="InterPro" id="IPR017456">
    <property type="entry name" value="CTP_synthase_N"/>
</dbReference>
<dbReference type="FunFam" id="3.40.50.300:FF:000009">
    <property type="entry name" value="CTP synthase"/>
    <property type="match status" value="1"/>
</dbReference>
<evidence type="ECO:0000256" key="9">
    <source>
        <dbReference type="ARBA" id="ARBA00022975"/>
    </source>
</evidence>
<feature type="active site" evidence="11">
    <location>
        <position position="516"/>
    </location>
</feature>
<feature type="binding site" evidence="11">
    <location>
        <position position="242"/>
    </location>
    <ligand>
        <name>ATP</name>
        <dbReference type="ChEBI" id="CHEBI:30616"/>
    </ligand>
</feature>
<dbReference type="InterPro" id="IPR017926">
    <property type="entry name" value="GATASE"/>
</dbReference>
<comment type="catalytic activity">
    <reaction evidence="10 11">
        <text>UTP + L-glutamine + ATP + H2O = CTP + L-glutamate + ADP + phosphate + 2 H(+)</text>
        <dbReference type="Rhea" id="RHEA:26426"/>
        <dbReference type="ChEBI" id="CHEBI:15377"/>
        <dbReference type="ChEBI" id="CHEBI:15378"/>
        <dbReference type="ChEBI" id="CHEBI:29985"/>
        <dbReference type="ChEBI" id="CHEBI:30616"/>
        <dbReference type="ChEBI" id="CHEBI:37563"/>
        <dbReference type="ChEBI" id="CHEBI:43474"/>
        <dbReference type="ChEBI" id="CHEBI:46398"/>
        <dbReference type="ChEBI" id="CHEBI:58359"/>
        <dbReference type="ChEBI" id="CHEBI:456216"/>
        <dbReference type="EC" id="6.3.4.2"/>
    </reaction>
</comment>
<dbReference type="CDD" id="cd03113">
    <property type="entry name" value="CTPS_N"/>
    <property type="match status" value="1"/>
</dbReference>
<evidence type="ECO:0000256" key="1">
    <source>
        <dbReference type="ARBA" id="ARBA00005171"/>
    </source>
</evidence>
<dbReference type="EMBL" id="AACJHT010000002">
    <property type="protein sequence ID" value="EAK8045755.1"/>
    <property type="molecule type" value="Genomic_DNA"/>
</dbReference>
<comment type="catalytic activity">
    <reaction evidence="11">
        <text>UTP + NH4(+) + ATP = CTP + ADP + phosphate + 2 H(+)</text>
        <dbReference type="Rhea" id="RHEA:16597"/>
        <dbReference type="ChEBI" id="CHEBI:15378"/>
        <dbReference type="ChEBI" id="CHEBI:28938"/>
        <dbReference type="ChEBI" id="CHEBI:30616"/>
        <dbReference type="ChEBI" id="CHEBI:37563"/>
        <dbReference type="ChEBI" id="CHEBI:43474"/>
        <dbReference type="ChEBI" id="CHEBI:46398"/>
        <dbReference type="ChEBI" id="CHEBI:456216"/>
    </reaction>
</comment>
<evidence type="ECO:0000256" key="2">
    <source>
        <dbReference type="ARBA" id="ARBA00007533"/>
    </source>
</evidence>
<dbReference type="SUPFAM" id="SSF52317">
    <property type="entry name" value="Class I glutamine amidotransferase-like"/>
    <property type="match status" value="1"/>
</dbReference>
<feature type="domain" description="CTP synthase N-terminal" evidence="13">
    <location>
        <begin position="5"/>
        <end position="267"/>
    </location>
</feature>
<feature type="binding site" evidence="11">
    <location>
        <position position="73"/>
    </location>
    <ligand>
        <name>ATP</name>
        <dbReference type="ChEBI" id="CHEBI:30616"/>
    </ligand>
</feature>
<dbReference type="Pfam" id="PF00117">
    <property type="entry name" value="GATase"/>
    <property type="match status" value="1"/>
</dbReference>
<dbReference type="EMBL" id="AACEEA010000012">
    <property type="protein sequence ID" value="EAK1947934.1"/>
    <property type="molecule type" value="Genomic_DNA"/>
</dbReference>
<feature type="domain" description="Glutamine amidotransferase" evidence="12">
    <location>
        <begin position="303"/>
        <end position="534"/>
    </location>
</feature>
<gene>
    <name evidence="11" type="primary">pyrG</name>
    <name evidence="16" type="ORF">B6428_05030</name>
    <name evidence="14" type="ORF">BG735_04670</name>
    <name evidence="15" type="ORF">E7R33_02125</name>
    <name evidence="17" type="ORF">F0172_03545</name>
</gene>
<dbReference type="GO" id="GO:0097268">
    <property type="term" value="C:cytoophidium"/>
    <property type="evidence" value="ECO:0007669"/>
    <property type="project" value="UniProtKB-ARBA"/>
</dbReference>
<comment type="caution">
    <text evidence="11">Lacks conserved residue(s) required for the propagation of feature annotation.</text>
</comment>
<comment type="function">
    <text evidence="11">Catalyzes the ATP-dependent amination of UTP to CTP with either L-glutamine or ammonia as the source of nitrogen. Regulates intracellular CTP levels through interactions with the four ribonucleotide triphosphates.</text>
</comment>
<dbReference type="InterPro" id="IPR029062">
    <property type="entry name" value="Class_I_gatase-like"/>
</dbReference>
<evidence type="ECO:0000256" key="6">
    <source>
        <dbReference type="ARBA" id="ARBA00022840"/>
    </source>
</evidence>
<evidence type="ECO:0000313" key="14">
    <source>
        <dbReference type="EMBL" id="EAK1947934.1"/>
    </source>
</evidence>
<dbReference type="FunFam" id="3.40.50.880:FF:000002">
    <property type="entry name" value="CTP synthase"/>
    <property type="match status" value="1"/>
</dbReference>
<dbReference type="GO" id="GO:0042802">
    <property type="term" value="F:identical protein binding"/>
    <property type="evidence" value="ECO:0007669"/>
    <property type="project" value="TreeGrafter"/>
</dbReference>
<dbReference type="InterPro" id="IPR033828">
    <property type="entry name" value="GATase1_CTP_Synthase"/>
</dbReference>
<evidence type="ECO:0000256" key="10">
    <source>
        <dbReference type="ARBA" id="ARBA00047781"/>
    </source>
</evidence>
<feature type="binding site" evidence="11">
    <location>
        <position position="15"/>
    </location>
    <ligand>
        <name>UTP</name>
        <dbReference type="ChEBI" id="CHEBI:46398"/>
    </ligand>
</feature>
<dbReference type="GO" id="GO:0019856">
    <property type="term" value="P:pyrimidine nucleobase biosynthetic process"/>
    <property type="evidence" value="ECO:0007669"/>
    <property type="project" value="TreeGrafter"/>
</dbReference>
<dbReference type="Gene3D" id="3.40.50.300">
    <property type="entry name" value="P-loop containing nucleotide triphosphate hydrolases"/>
    <property type="match status" value="1"/>
</dbReference>
<feature type="binding site" evidence="11">
    <location>
        <begin position="382"/>
        <end position="385"/>
    </location>
    <ligand>
        <name>L-glutamine</name>
        <dbReference type="ChEBI" id="CHEBI:58359"/>
    </ligand>
</feature>
<evidence type="ECO:0000313" key="17">
    <source>
        <dbReference type="EMBL" id="ECQ8481587.1"/>
    </source>
</evidence>
<dbReference type="AlphaFoldDB" id="A0A5T0PZS5"/>
<keyword evidence="5 11" id="KW-0547">Nucleotide-binding</keyword>
<feature type="binding site" evidence="11">
    <location>
        <position position="141"/>
    </location>
    <ligand>
        <name>Mg(2+)</name>
        <dbReference type="ChEBI" id="CHEBI:18420"/>
    </ligand>
</feature>
<dbReference type="SUPFAM" id="SSF52540">
    <property type="entry name" value="P-loop containing nucleoside triphosphate hydrolases"/>
    <property type="match status" value="1"/>
</dbReference>
<dbReference type="GO" id="GO:0005524">
    <property type="term" value="F:ATP binding"/>
    <property type="evidence" value="ECO:0007669"/>
    <property type="project" value="UniProtKB-KW"/>
</dbReference>
<dbReference type="CDD" id="cd01746">
    <property type="entry name" value="GATase1_CTP_Synthase"/>
    <property type="match status" value="1"/>
</dbReference>
<evidence type="ECO:0000256" key="7">
    <source>
        <dbReference type="ARBA" id="ARBA00022842"/>
    </source>
</evidence>
<feature type="binding site" evidence="11">
    <location>
        <position position="224"/>
    </location>
    <ligand>
        <name>UTP</name>
        <dbReference type="ChEBI" id="CHEBI:46398"/>
    </ligand>
</feature>
<dbReference type="EMBL" id="AACLFB010000011">
    <property type="protein sequence ID" value="EAL0748924.1"/>
    <property type="molecule type" value="Genomic_DNA"/>
</dbReference>
<dbReference type="EC" id="6.3.4.2" evidence="11"/>
<keyword evidence="8 11" id="KW-0315">Glutamine amidotransferase</keyword>
<dbReference type="PANTHER" id="PTHR11550:SF0">
    <property type="entry name" value="CTP SYNTHASE-RELATED"/>
    <property type="match status" value="1"/>
</dbReference>
<dbReference type="GO" id="GO:0046872">
    <property type="term" value="F:metal ion binding"/>
    <property type="evidence" value="ECO:0007669"/>
    <property type="project" value="UniProtKB-KW"/>
</dbReference>
<feature type="binding site" evidence="11">
    <location>
        <begin position="188"/>
        <end position="193"/>
    </location>
    <ligand>
        <name>UTP</name>
        <dbReference type="ChEBI" id="CHEBI:46398"/>
    </ligand>
</feature>
<keyword evidence="4 11" id="KW-0479">Metal-binding</keyword>
<keyword evidence="6 11" id="KW-0067">ATP-binding</keyword>
<organism evidence="14">
    <name type="scientific">Campylobacter jejuni</name>
    <dbReference type="NCBI Taxonomy" id="197"/>
    <lineage>
        <taxon>Bacteria</taxon>
        <taxon>Pseudomonadati</taxon>
        <taxon>Campylobacterota</taxon>
        <taxon>Epsilonproteobacteria</taxon>
        <taxon>Campylobacterales</taxon>
        <taxon>Campylobacteraceae</taxon>
        <taxon>Campylobacter</taxon>
    </lineage>
</organism>
<comment type="catalytic activity">
    <reaction evidence="11">
        <text>L-glutamine + H2O = L-glutamate + NH4(+)</text>
        <dbReference type="Rhea" id="RHEA:15889"/>
        <dbReference type="ChEBI" id="CHEBI:15377"/>
        <dbReference type="ChEBI" id="CHEBI:28938"/>
        <dbReference type="ChEBI" id="CHEBI:29985"/>
        <dbReference type="ChEBI" id="CHEBI:58359"/>
    </reaction>
</comment>
<evidence type="ECO:0000259" key="13">
    <source>
        <dbReference type="Pfam" id="PF06418"/>
    </source>
</evidence>
<evidence type="ECO:0000256" key="4">
    <source>
        <dbReference type="ARBA" id="ARBA00022723"/>
    </source>
</evidence>
<comment type="similarity">
    <text evidence="2 11">Belongs to the CTP synthase family.</text>
</comment>
<comment type="miscellaneous">
    <text evidence="11">CTPSs have evolved a hybrid strategy for distinguishing between UTP and CTP. The overlapping regions of the product feedback inhibitory and substrate sites recognize a common feature in both compounds, the triphosphate moiety. To differentiate isosteric substrate and product pyrimidine rings, an additional pocket far from the expected kinase/ligase catalytic site, specifically recognizes the cytosine and ribose portions of the product inhibitor.</text>
</comment>
<dbReference type="GO" id="GO:0005829">
    <property type="term" value="C:cytosol"/>
    <property type="evidence" value="ECO:0007669"/>
    <property type="project" value="TreeGrafter"/>
</dbReference>
<feature type="region of interest" description="Amidoligase domain" evidence="11">
    <location>
        <begin position="1"/>
        <end position="267"/>
    </location>
</feature>